<dbReference type="Gene3D" id="1.20.120.810">
    <property type="entry name" value="Vinculin, Vh2 four-helix bundle"/>
    <property type="match status" value="1"/>
</dbReference>
<dbReference type="EMBL" id="JAJISC010000008">
    <property type="protein sequence ID" value="MCS2610804.1"/>
    <property type="molecule type" value="Genomic_DNA"/>
</dbReference>
<feature type="transmembrane region" description="Helical" evidence="2">
    <location>
        <begin position="831"/>
        <end position="852"/>
    </location>
</feature>
<evidence type="ECO:0000256" key="1">
    <source>
        <dbReference type="SAM" id="Coils"/>
    </source>
</evidence>
<proteinExistence type="predicted"/>
<accession>A0ABT2EJQ5</accession>
<name>A0ABT2EJQ5_9GAMM</name>
<keyword evidence="1" id="KW-0175">Coiled coil</keyword>
<evidence type="ECO:0000313" key="4">
    <source>
        <dbReference type="EMBL" id="MCS2610804.1"/>
    </source>
</evidence>
<keyword evidence="2" id="KW-1133">Transmembrane helix</keyword>
<dbReference type="Pfam" id="PF20249">
    <property type="entry name" value="VasX_N"/>
    <property type="match status" value="1"/>
</dbReference>
<dbReference type="RefSeq" id="WP_259037301.1">
    <property type="nucleotide sequence ID" value="NZ_JAJISC010000008.1"/>
</dbReference>
<organism evidence="4 5">
    <name type="scientific">Halomonas dongshanensis</name>
    <dbReference type="NCBI Taxonomy" id="2890835"/>
    <lineage>
        <taxon>Bacteria</taxon>
        <taxon>Pseudomonadati</taxon>
        <taxon>Pseudomonadota</taxon>
        <taxon>Gammaproteobacteria</taxon>
        <taxon>Oceanospirillales</taxon>
        <taxon>Halomonadaceae</taxon>
        <taxon>Halomonas</taxon>
    </lineage>
</organism>
<sequence length="1148" mass="127658">MSVFERPADDREDGALAAYELSCRDSEEGATCPLLQGRVQLLPLRYGLVEALQPGISTPYELSARPLGIRMIRNGYLYVLDGETNELAEYRFSDEGSSVSGGKLEYETDRTLYICFSEVEWTEAKRSQVIDSEEDRNAFMQAVDLAGANPLTGGGEHLITTAQAEEWVAEFAEDIQLEVPEGGNEQEGEAYHWENDHYYHKTRLGKLLAQHEVEDRDECLCLIVRDDIGVMRDLAQFQDNVVGWHEAWETENEGKTKRDYVLGSYIDSFISTNEDQLLTRAQAGDEKATALFEDTSETQRQAIYDHLAVKRDHRGAIPTGTEEHWRESRYADNEYVQTYLAMRDTLGDELYTKHREFITQLNLETFHTLNGRSLGQRGIDQLIDRSDMEQTLVAEGTKLARWSSLLDQISDDRADMLCQSRFHKAAWYFDAQEEEQQILAFEAEYACTRDICRNDATIDAISSWLEQYPEFDRPLFHTLTLQEQVEMANELASLVSASYGMGTQTVQLLEGLSEWADKLYTLEQGKLPDIRDLPDEANSAAILARENLTPAVGRGIAVAMETIATAMEGSGSLPTLDELFRDLPKSLGPRLMSAAREGGLSFKVADESELANFRRLIQQVLSERVQLSRLNSQTSQLRDRRQHGTDNYRQLEQEKKQVQQRLEPLEEKLAQAISPVEDLSDNAEQIIAHRGASSIGKAQVGLSIMATGTGVTTNAHLQQTGGMIRSMLQGYRSAPLTVKGGDAISLLVFMAQAVNLWATIHESNNYNATNSLVEDEASKYRQALTGTAAAGLLAAQSIGDNALSNYARTLNRASGGSSQTIKTAYFQLGRLHVIIGGLGYLASFGAALYTLVNDFDNWQSALRNGNRAAQYSALTAASGSAGLASNFGYGLYRTADTGIAVLRQRVTLEIAGRYLGQVLGRINILGLVFSLLQLGGTWVYNRYNLDRHDQWLETSPWGGSNRDFSLETYADELISINQAVHITLAQRGDQYIVGMILPSLAKEAFQIPLGGRPLVRISFQAWQIRPEPRHRRVGPGPEHPGELWVPLGDDFGASLRLLTSPSATGVAIRGLLPPRHFTPEHYAVAVLFERLNDAGEYQSNAHDIQVIYLNPSFGTGPEAQYQPTDSVNAPIESNNWCAIDPRTMVMNP</sequence>
<keyword evidence="2" id="KW-0472">Membrane</keyword>
<evidence type="ECO:0000313" key="5">
    <source>
        <dbReference type="Proteomes" id="UP001165542"/>
    </source>
</evidence>
<dbReference type="InterPro" id="IPR046864">
    <property type="entry name" value="VasX_N"/>
</dbReference>
<keyword evidence="2" id="KW-0812">Transmembrane</keyword>
<dbReference type="CDD" id="cd20708">
    <property type="entry name" value="MIX_IV"/>
    <property type="match status" value="1"/>
</dbReference>
<dbReference type="Proteomes" id="UP001165542">
    <property type="component" value="Unassembled WGS sequence"/>
</dbReference>
<feature type="transmembrane region" description="Helical" evidence="2">
    <location>
        <begin position="922"/>
        <end position="940"/>
    </location>
</feature>
<feature type="domain" description="Toxin VasX N-terminal region" evidence="3">
    <location>
        <begin position="32"/>
        <end position="148"/>
    </location>
</feature>
<feature type="coiled-coil region" evidence="1">
    <location>
        <begin position="641"/>
        <end position="668"/>
    </location>
</feature>
<keyword evidence="5" id="KW-1185">Reference proteome</keyword>
<comment type="caution">
    <text evidence="4">The sequence shown here is derived from an EMBL/GenBank/DDBJ whole genome shotgun (WGS) entry which is preliminary data.</text>
</comment>
<gene>
    <name evidence="4" type="ORF">LLY24_15925</name>
</gene>
<reference evidence="4" key="1">
    <citation type="submission" date="2021-11" db="EMBL/GenBank/DDBJ databases">
        <title>Halomonas sp., isolated from a coastal aquaculture zone in Dongshan Bay.</title>
        <authorList>
            <person name="Lin W."/>
        </authorList>
    </citation>
    <scope>NUCLEOTIDE SEQUENCE</scope>
    <source>
        <strain evidence="4">Yzlin-01</strain>
    </source>
</reference>
<evidence type="ECO:0000256" key="2">
    <source>
        <dbReference type="SAM" id="Phobius"/>
    </source>
</evidence>
<protein>
    <recommendedName>
        <fullName evidence="3">Toxin VasX N-terminal region domain-containing protein</fullName>
    </recommendedName>
</protein>
<evidence type="ECO:0000259" key="3">
    <source>
        <dbReference type="Pfam" id="PF20249"/>
    </source>
</evidence>